<dbReference type="Proteomes" id="UP000460549">
    <property type="component" value="Unassembled WGS sequence"/>
</dbReference>
<proteinExistence type="inferred from homology"/>
<accession>A0A7X2PAR5</accession>
<dbReference type="Pfam" id="PF02615">
    <property type="entry name" value="Ldh_2"/>
    <property type="match status" value="1"/>
</dbReference>
<gene>
    <name evidence="3" type="ORF">FYJ80_01345</name>
</gene>
<dbReference type="InterPro" id="IPR036111">
    <property type="entry name" value="Mal/L-sulfo/L-lacto_DH-like_sf"/>
</dbReference>
<keyword evidence="2" id="KW-0560">Oxidoreductase</keyword>
<reference evidence="3 4" key="1">
    <citation type="submission" date="2019-08" db="EMBL/GenBank/DDBJ databases">
        <title>In-depth cultivation of the pig gut microbiome towards novel bacterial diversity and tailored functional studies.</title>
        <authorList>
            <person name="Wylensek D."/>
            <person name="Hitch T.C.A."/>
            <person name="Clavel T."/>
        </authorList>
    </citation>
    <scope>NUCLEOTIDE SEQUENCE [LARGE SCALE GENOMIC DNA]</scope>
    <source>
        <strain evidence="3 4">NM-380-WT-3C1</strain>
    </source>
</reference>
<dbReference type="EMBL" id="VUNN01000002">
    <property type="protein sequence ID" value="MSU05431.1"/>
    <property type="molecule type" value="Genomic_DNA"/>
</dbReference>
<keyword evidence="4" id="KW-1185">Reference proteome</keyword>
<dbReference type="AlphaFoldDB" id="A0A7X2PAR5"/>
<dbReference type="GO" id="GO:0016491">
    <property type="term" value="F:oxidoreductase activity"/>
    <property type="evidence" value="ECO:0007669"/>
    <property type="project" value="UniProtKB-KW"/>
</dbReference>
<evidence type="ECO:0000313" key="3">
    <source>
        <dbReference type="EMBL" id="MSU05431.1"/>
    </source>
</evidence>
<dbReference type="Gene3D" id="1.10.1530.10">
    <property type="match status" value="1"/>
</dbReference>
<dbReference type="InterPro" id="IPR043144">
    <property type="entry name" value="Mal/L-sulf/L-lact_DH-like_ah"/>
</dbReference>
<sequence>MVKISIQEAKEKIAAIFMEVGVNREEASIIADMLVEADQRGVHSHGILCTARYVKLIKEGKMIPNMSVKVVKDNGTVAVWDGNHSSGQILGYRSMEEAIKKAKEHGIGVVCVKGANHFGALAYYAQMAQRAGMIGTALGTGDSTMAPWGGCEKVIGNNPVSVAAPARNEVSPVLDMAMTVVANGKVSNMKRQGATEIPEGWGLDRDGLPTTSMKDYYTIPPMAGYKGWGMAVMVDILAGVLFGGGTGDRAKDFADGPSIMMIAMDISAFNDEEKYYNDIDARINELKSSKKAKNSNGILMPGEIEANKFAASQASGLVEVLPENLEMVNAIAREMAMEPIAVIE</sequence>
<protein>
    <submittedName>
        <fullName evidence="3">Ldh family oxidoreductase</fullName>
    </submittedName>
</protein>
<comment type="similarity">
    <text evidence="1">Belongs to the LDH2/MDH2 oxidoreductase family.</text>
</comment>
<evidence type="ECO:0000313" key="4">
    <source>
        <dbReference type="Proteomes" id="UP000460549"/>
    </source>
</evidence>
<organism evidence="3 4">
    <name type="scientific">Bullifex porci</name>
    <dbReference type="NCBI Taxonomy" id="2606638"/>
    <lineage>
        <taxon>Bacteria</taxon>
        <taxon>Pseudomonadati</taxon>
        <taxon>Spirochaetota</taxon>
        <taxon>Spirochaetia</taxon>
        <taxon>Spirochaetales</taxon>
        <taxon>Spirochaetaceae</taxon>
        <taxon>Bullifex</taxon>
    </lineage>
</organism>
<evidence type="ECO:0000256" key="1">
    <source>
        <dbReference type="ARBA" id="ARBA00006056"/>
    </source>
</evidence>
<dbReference type="PANTHER" id="PTHR11091">
    <property type="entry name" value="OXIDOREDUCTASE-RELATED"/>
    <property type="match status" value="1"/>
</dbReference>
<comment type="caution">
    <text evidence="3">The sequence shown here is derived from an EMBL/GenBank/DDBJ whole genome shotgun (WGS) entry which is preliminary data.</text>
</comment>
<dbReference type="RefSeq" id="WP_154424333.1">
    <property type="nucleotide sequence ID" value="NZ_VUNN01000002.1"/>
</dbReference>
<dbReference type="PANTHER" id="PTHR11091:SF0">
    <property type="entry name" value="MALATE DEHYDROGENASE"/>
    <property type="match status" value="1"/>
</dbReference>
<dbReference type="Gene3D" id="3.30.1370.60">
    <property type="entry name" value="Hypothetical oxidoreductase yiak, domain 2"/>
    <property type="match status" value="1"/>
</dbReference>
<dbReference type="InterPro" id="IPR043143">
    <property type="entry name" value="Mal/L-sulf/L-lact_DH-like_NADP"/>
</dbReference>
<dbReference type="SUPFAM" id="SSF89733">
    <property type="entry name" value="L-sulfolactate dehydrogenase-like"/>
    <property type="match status" value="1"/>
</dbReference>
<evidence type="ECO:0000256" key="2">
    <source>
        <dbReference type="ARBA" id="ARBA00023002"/>
    </source>
</evidence>
<name>A0A7X2PAR5_9SPIO</name>
<dbReference type="InterPro" id="IPR003767">
    <property type="entry name" value="Malate/L-lactate_DH-like"/>
</dbReference>